<protein>
    <recommendedName>
        <fullName evidence="7">Cardiolipin synthase N-terminal domain-containing protein</fullName>
    </recommendedName>
</protein>
<name>A0A1R4HHF6_9GAMM</name>
<dbReference type="Gene3D" id="1.25.40.10">
    <property type="entry name" value="Tetratricopeptide repeat domain"/>
    <property type="match status" value="1"/>
</dbReference>
<evidence type="ECO:0000256" key="2">
    <source>
        <dbReference type="ARBA" id="ARBA00022475"/>
    </source>
</evidence>
<keyword evidence="4 6" id="KW-1133">Transmembrane helix</keyword>
<comment type="subcellular location">
    <subcellularLocation>
        <location evidence="1">Cell membrane</location>
        <topology evidence="1">Multi-pass membrane protein</topology>
    </subcellularLocation>
</comment>
<evidence type="ECO:0000256" key="6">
    <source>
        <dbReference type="SAM" id="Phobius"/>
    </source>
</evidence>
<dbReference type="Pfam" id="PF13396">
    <property type="entry name" value="PLDc_N"/>
    <property type="match status" value="1"/>
</dbReference>
<evidence type="ECO:0000256" key="1">
    <source>
        <dbReference type="ARBA" id="ARBA00004651"/>
    </source>
</evidence>
<evidence type="ECO:0000256" key="4">
    <source>
        <dbReference type="ARBA" id="ARBA00022989"/>
    </source>
</evidence>
<keyword evidence="3 6" id="KW-0812">Transmembrane</keyword>
<reference evidence="9" key="1">
    <citation type="submission" date="2017-02" db="EMBL/GenBank/DDBJ databases">
        <authorList>
            <person name="Daims H."/>
        </authorList>
    </citation>
    <scope>NUCLEOTIDE SEQUENCE [LARGE SCALE GENOMIC DNA]</scope>
</reference>
<keyword evidence="9" id="KW-1185">Reference proteome</keyword>
<sequence>MLFIIISVAIQMALAIHALKTDRKPAWVLIIAFVPILGGLAYIGVELMPGWLGYRSGQQVQNRIRNQAYPEKDLKDAIASVELADTVRNRMKLAEQYLLREQFQEAKQQYEKCLVGINKTDPALMLGLATADFGLTHYAEVITTLEALKAVNPDFKSSDGHLIYARAQEHVGNIASAINEYEALIKYYPSPEPTCRLALLLKTNGDTARANELFMKVTDYSETAGRQYNYLHHEWVMLAKRETRVA</sequence>
<keyword evidence="5 6" id="KW-0472">Membrane</keyword>
<dbReference type="SUPFAM" id="SSF48452">
    <property type="entry name" value="TPR-like"/>
    <property type="match status" value="1"/>
</dbReference>
<organism evidence="8 9">
    <name type="scientific">Crenothrix polyspora</name>
    <dbReference type="NCBI Taxonomy" id="360316"/>
    <lineage>
        <taxon>Bacteria</taxon>
        <taxon>Pseudomonadati</taxon>
        <taxon>Pseudomonadota</taxon>
        <taxon>Gammaproteobacteria</taxon>
        <taxon>Methylococcales</taxon>
        <taxon>Crenotrichaceae</taxon>
        <taxon>Crenothrix</taxon>
    </lineage>
</organism>
<feature type="transmembrane region" description="Helical" evidence="6">
    <location>
        <begin position="25"/>
        <end position="45"/>
    </location>
</feature>
<dbReference type="Proteomes" id="UP000195442">
    <property type="component" value="Unassembled WGS sequence"/>
</dbReference>
<gene>
    <name evidence="8" type="ORF">CRENPOLYSF2_560022</name>
</gene>
<evidence type="ECO:0000313" key="8">
    <source>
        <dbReference type="EMBL" id="SJM95451.1"/>
    </source>
</evidence>
<feature type="domain" description="Cardiolipin synthase N-terminal" evidence="7">
    <location>
        <begin position="14"/>
        <end position="43"/>
    </location>
</feature>
<dbReference type="GO" id="GO:0005886">
    <property type="term" value="C:plasma membrane"/>
    <property type="evidence" value="ECO:0007669"/>
    <property type="project" value="UniProtKB-SubCell"/>
</dbReference>
<evidence type="ECO:0000256" key="3">
    <source>
        <dbReference type="ARBA" id="ARBA00022692"/>
    </source>
</evidence>
<dbReference type="RefSeq" id="WP_087148222.1">
    <property type="nucleotide sequence ID" value="NZ_FUKJ01000420.1"/>
</dbReference>
<accession>A0A1R4HHF6</accession>
<dbReference type="InterPro" id="IPR014562">
    <property type="entry name" value="UCP030959_TPR_rpt-cont"/>
</dbReference>
<dbReference type="AlphaFoldDB" id="A0A1R4HHF6"/>
<proteinExistence type="predicted"/>
<dbReference type="OrthoDB" id="7559170at2"/>
<evidence type="ECO:0000259" key="7">
    <source>
        <dbReference type="Pfam" id="PF13396"/>
    </source>
</evidence>
<keyword evidence="2" id="KW-1003">Cell membrane</keyword>
<evidence type="ECO:0000256" key="5">
    <source>
        <dbReference type="ARBA" id="ARBA00023136"/>
    </source>
</evidence>
<evidence type="ECO:0000313" key="9">
    <source>
        <dbReference type="Proteomes" id="UP000195442"/>
    </source>
</evidence>
<dbReference type="InterPro" id="IPR027379">
    <property type="entry name" value="CLS_N"/>
</dbReference>
<dbReference type="EMBL" id="FUKJ01000420">
    <property type="protein sequence ID" value="SJM95451.1"/>
    <property type="molecule type" value="Genomic_DNA"/>
</dbReference>
<dbReference type="PIRSF" id="PIRSF030959">
    <property type="entry name" value="UCP030959"/>
    <property type="match status" value="1"/>
</dbReference>
<dbReference type="InterPro" id="IPR011990">
    <property type="entry name" value="TPR-like_helical_dom_sf"/>
</dbReference>